<keyword evidence="2" id="KW-1185">Reference proteome</keyword>
<organism evidence="1 2">
    <name type="scientific">Treponema porcinum</name>
    <dbReference type="NCBI Taxonomy" id="261392"/>
    <lineage>
        <taxon>Bacteria</taxon>
        <taxon>Pseudomonadati</taxon>
        <taxon>Spirochaetota</taxon>
        <taxon>Spirochaetia</taxon>
        <taxon>Spirochaetales</taxon>
        <taxon>Treponemataceae</taxon>
        <taxon>Treponema</taxon>
    </lineage>
</organism>
<reference evidence="1 2" key="1">
    <citation type="submission" date="2017-02" db="EMBL/GenBank/DDBJ databases">
        <authorList>
            <person name="Peterson S.W."/>
        </authorList>
    </citation>
    <scope>NUCLEOTIDE SEQUENCE [LARGE SCALE GENOMIC DNA]</scope>
    <source>
        <strain evidence="1 2">ATCC BAA-908</strain>
    </source>
</reference>
<evidence type="ECO:0000313" key="2">
    <source>
        <dbReference type="Proteomes" id="UP000190423"/>
    </source>
</evidence>
<accession>A0A1T4LI64</accession>
<dbReference type="Proteomes" id="UP000190423">
    <property type="component" value="Unassembled WGS sequence"/>
</dbReference>
<dbReference type="AlphaFoldDB" id="A0A1T4LI64"/>
<protein>
    <submittedName>
        <fullName evidence="1">Uncharacterized protein</fullName>
    </submittedName>
</protein>
<evidence type="ECO:0000313" key="1">
    <source>
        <dbReference type="EMBL" id="SJZ54452.1"/>
    </source>
</evidence>
<proteinExistence type="predicted"/>
<dbReference type="EMBL" id="FUWG01000011">
    <property type="protein sequence ID" value="SJZ54452.1"/>
    <property type="molecule type" value="Genomic_DNA"/>
</dbReference>
<sequence>MYMKNNFLMINHNKVENYVLYGGVDKLFLIDFKFSYRDNFCYRLITSRKTSFWIPKKLKNVIVPKVKKYADRKSIKAFDKLFENSEELNNLNCIIICARVFEYFGISIVDYVREKYPDCKIVTYLADVLSSFLVTEDDFNRAFDKVYSFDKSECRKYGFTYCLEPYSYQITEKLFGSDFDVVPQYDVTFIGAAKDRLDDILSVYEKLKVHNLKLDFWIFGVKEENQKYKDEIHYNEYLSFEDFIKHTLNARCTFEALQKNGSSPTTRFSMCMLYKRKLLTNCTELLDSEWSDAMATGNIQVYKDMETIDFKWIKKDCEYDNQKFIERFSTDRMIETIDSTL</sequence>
<dbReference type="STRING" id="261392.SAMN02745149_01610"/>
<gene>
    <name evidence="1" type="ORF">SAMN02745149_01610</name>
</gene>
<name>A0A1T4LI64_TREPO</name>